<dbReference type="EMBL" id="CAJPWZ010002329">
    <property type="protein sequence ID" value="CAG2235843.1"/>
    <property type="molecule type" value="Genomic_DNA"/>
</dbReference>
<protein>
    <submittedName>
        <fullName evidence="1">Uncharacterized protein</fullName>
    </submittedName>
</protein>
<dbReference type="AlphaFoldDB" id="A0A8S3TQ74"/>
<name>A0A8S3TQ74_MYTED</name>
<evidence type="ECO:0000313" key="2">
    <source>
        <dbReference type="Proteomes" id="UP000683360"/>
    </source>
</evidence>
<evidence type="ECO:0000313" key="1">
    <source>
        <dbReference type="EMBL" id="CAG2235843.1"/>
    </source>
</evidence>
<keyword evidence="2" id="KW-1185">Reference proteome</keyword>
<comment type="caution">
    <text evidence="1">The sequence shown here is derived from an EMBL/GenBank/DDBJ whole genome shotgun (WGS) entry which is preliminary data.</text>
</comment>
<accession>A0A8S3TQ74</accession>
<organism evidence="1 2">
    <name type="scientific">Mytilus edulis</name>
    <name type="common">Blue mussel</name>
    <dbReference type="NCBI Taxonomy" id="6550"/>
    <lineage>
        <taxon>Eukaryota</taxon>
        <taxon>Metazoa</taxon>
        <taxon>Spiralia</taxon>
        <taxon>Lophotrochozoa</taxon>
        <taxon>Mollusca</taxon>
        <taxon>Bivalvia</taxon>
        <taxon>Autobranchia</taxon>
        <taxon>Pteriomorphia</taxon>
        <taxon>Mytilida</taxon>
        <taxon>Mytiloidea</taxon>
        <taxon>Mytilidae</taxon>
        <taxon>Mytilinae</taxon>
        <taxon>Mytilus</taxon>
    </lineage>
</organism>
<dbReference type="Proteomes" id="UP000683360">
    <property type="component" value="Unassembled WGS sequence"/>
</dbReference>
<sequence length="153" mass="17843">MEYLDLHFIKEVRRLDIKIFPEDPQTGNTILDWREDKYDLQRLEGDIQMVMIYQRERCISCERQESGNHISDDEADENQNGEEDLVTEGWKCSKETIMGAIEEEVEEIEQTRSYCQTGLTIYEGLALKQLNLGFGDSHAVFKLDVSIQFIKNS</sequence>
<reference evidence="1" key="1">
    <citation type="submission" date="2021-03" db="EMBL/GenBank/DDBJ databases">
        <authorList>
            <person name="Bekaert M."/>
        </authorList>
    </citation>
    <scope>NUCLEOTIDE SEQUENCE</scope>
</reference>
<proteinExistence type="predicted"/>
<gene>
    <name evidence="1" type="ORF">MEDL_48300</name>
</gene>